<dbReference type="InterPro" id="IPR036390">
    <property type="entry name" value="WH_DNA-bd_sf"/>
</dbReference>
<gene>
    <name evidence="6" type="ORF">G3A44_18250</name>
</gene>
<dbReference type="CDD" id="cd08422">
    <property type="entry name" value="PBP2_CrgA_like"/>
    <property type="match status" value="1"/>
</dbReference>
<evidence type="ECO:0000256" key="4">
    <source>
        <dbReference type="ARBA" id="ARBA00023163"/>
    </source>
</evidence>
<dbReference type="GO" id="GO:0003700">
    <property type="term" value="F:DNA-binding transcription factor activity"/>
    <property type="evidence" value="ECO:0007669"/>
    <property type="project" value="InterPro"/>
</dbReference>
<organism evidence="6 7">
    <name type="scientific">Ideonella livida</name>
    <dbReference type="NCBI Taxonomy" id="2707176"/>
    <lineage>
        <taxon>Bacteria</taxon>
        <taxon>Pseudomonadati</taxon>
        <taxon>Pseudomonadota</taxon>
        <taxon>Betaproteobacteria</taxon>
        <taxon>Burkholderiales</taxon>
        <taxon>Sphaerotilaceae</taxon>
        <taxon>Ideonella</taxon>
    </lineage>
</organism>
<dbReference type="PANTHER" id="PTHR30537">
    <property type="entry name" value="HTH-TYPE TRANSCRIPTIONAL REGULATOR"/>
    <property type="match status" value="1"/>
</dbReference>
<name>A0A7C9TLE8_9BURK</name>
<evidence type="ECO:0000256" key="1">
    <source>
        <dbReference type="ARBA" id="ARBA00009437"/>
    </source>
</evidence>
<dbReference type="EMBL" id="JAAGOH010000028">
    <property type="protein sequence ID" value="NDY93138.1"/>
    <property type="molecule type" value="Genomic_DNA"/>
</dbReference>
<dbReference type="GO" id="GO:0003677">
    <property type="term" value="F:DNA binding"/>
    <property type="evidence" value="ECO:0007669"/>
    <property type="project" value="UniProtKB-KW"/>
</dbReference>
<dbReference type="Gene3D" id="3.40.190.290">
    <property type="match status" value="1"/>
</dbReference>
<dbReference type="PROSITE" id="PS50931">
    <property type="entry name" value="HTH_LYSR"/>
    <property type="match status" value="1"/>
</dbReference>
<dbReference type="InterPro" id="IPR036388">
    <property type="entry name" value="WH-like_DNA-bd_sf"/>
</dbReference>
<evidence type="ECO:0000313" key="6">
    <source>
        <dbReference type="EMBL" id="NDY93138.1"/>
    </source>
</evidence>
<dbReference type="SUPFAM" id="SSF46785">
    <property type="entry name" value="Winged helix' DNA-binding domain"/>
    <property type="match status" value="1"/>
</dbReference>
<comment type="similarity">
    <text evidence="1">Belongs to the LysR transcriptional regulatory family.</text>
</comment>
<dbReference type="InterPro" id="IPR000847">
    <property type="entry name" value="LysR_HTH_N"/>
</dbReference>
<evidence type="ECO:0000259" key="5">
    <source>
        <dbReference type="PROSITE" id="PS50931"/>
    </source>
</evidence>
<reference evidence="6 7" key="1">
    <citation type="submission" date="2020-02" db="EMBL/GenBank/DDBJ databases">
        <title>Ideonella bacterium strain TBM-1.</title>
        <authorList>
            <person name="Chen W.-M."/>
        </authorList>
    </citation>
    <scope>NUCLEOTIDE SEQUENCE [LARGE SCALE GENOMIC DNA]</scope>
    <source>
        <strain evidence="6 7">TBM-1</strain>
    </source>
</reference>
<evidence type="ECO:0000256" key="2">
    <source>
        <dbReference type="ARBA" id="ARBA00023015"/>
    </source>
</evidence>
<dbReference type="Proteomes" id="UP000484255">
    <property type="component" value="Unassembled WGS sequence"/>
</dbReference>
<evidence type="ECO:0000256" key="3">
    <source>
        <dbReference type="ARBA" id="ARBA00023125"/>
    </source>
</evidence>
<dbReference type="AlphaFoldDB" id="A0A7C9TLE8"/>
<dbReference type="Gene3D" id="1.10.10.10">
    <property type="entry name" value="Winged helix-like DNA-binding domain superfamily/Winged helix DNA-binding domain"/>
    <property type="match status" value="1"/>
</dbReference>
<keyword evidence="4" id="KW-0804">Transcription</keyword>
<keyword evidence="2" id="KW-0805">Transcription regulation</keyword>
<accession>A0A7C9TLE8</accession>
<dbReference type="Pfam" id="PF03466">
    <property type="entry name" value="LysR_substrate"/>
    <property type="match status" value="1"/>
</dbReference>
<keyword evidence="7" id="KW-1185">Reference proteome</keyword>
<dbReference type="SUPFAM" id="SSF53850">
    <property type="entry name" value="Periplasmic binding protein-like II"/>
    <property type="match status" value="1"/>
</dbReference>
<comment type="caution">
    <text evidence="6">The sequence shown here is derived from an EMBL/GenBank/DDBJ whole genome shotgun (WGS) entry which is preliminary data.</text>
</comment>
<protein>
    <submittedName>
        <fullName evidence="6">LysR family transcriptional regulator</fullName>
    </submittedName>
</protein>
<dbReference type="InterPro" id="IPR058163">
    <property type="entry name" value="LysR-type_TF_proteobact-type"/>
</dbReference>
<keyword evidence="3" id="KW-0238">DNA-binding</keyword>
<dbReference type="Pfam" id="PF00126">
    <property type="entry name" value="HTH_1"/>
    <property type="match status" value="1"/>
</dbReference>
<dbReference type="RefSeq" id="WP_163459189.1">
    <property type="nucleotide sequence ID" value="NZ_JAAGOH010000028.1"/>
</dbReference>
<dbReference type="InterPro" id="IPR005119">
    <property type="entry name" value="LysR_subst-bd"/>
</dbReference>
<dbReference type="PANTHER" id="PTHR30537:SF5">
    <property type="entry name" value="HTH-TYPE TRANSCRIPTIONAL ACTIVATOR TTDR-RELATED"/>
    <property type="match status" value="1"/>
</dbReference>
<evidence type="ECO:0000313" key="7">
    <source>
        <dbReference type="Proteomes" id="UP000484255"/>
    </source>
</evidence>
<sequence length="321" mass="34989">MPMHHIRAMAVLSQAVELGSLRRAAAAQGISPQAASQALVQLETHLGVRLLHRTTRSLALTEEGQQLLETAQPAMAALERALNRARSAKDDVAGPLRIVGPQSSFAPVLWSVLDEYCQRHPEVQPDIQLDDRIGNWVEDRVDVGFRVGVSPQEGLVARRLLPMQILTCAAPAYLARYGAPASLEALASHRCSLYRHAGSGRLLPWFFRQGDAIITRELPPTLSVNDAAVELEAVLSGQVIAQLASSQVTQAVRQGRLVPLFTEQMADHMSLFIYWGSRRTQPSRVRAFIDLAVARLADNPALFLSHAELADAEARGRAAVA</sequence>
<proteinExistence type="inferred from homology"/>
<feature type="domain" description="HTH lysR-type" evidence="5">
    <location>
        <begin position="1"/>
        <end position="61"/>
    </location>
</feature>